<keyword evidence="3" id="KW-1185">Reference proteome</keyword>
<accession>A0A8T1X0V1</accession>
<keyword evidence="1" id="KW-0812">Transmembrane</keyword>
<feature type="transmembrane region" description="Helical" evidence="1">
    <location>
        <begin position="74"/>
        <end position="99"/>
    </location>
</feature>
<evidence type="ECO:0008006" key="4">
    <source>
        <dbReference type="Google" id="ProtNLM"/>
    </source>
</evidence>
<protein>
    <recommendedName>
        <fullName evidence="4">Transmembrane protein</fullName>
    </recommendedName>
</protein>
<evidence type="ECO:0000256" key="1">
    <source>
        <dbReference type="SAM" id="Phobius"/>
    </source>
</evidence>
<dbReference type="Proteomes" id="UP000693981">
    <property type="component" value="Unassembled WGS sequence"/>
</dbReference>
<keyword evidence="1" id="KW-1133">Transmembrane helix</keyword>
<name>A0A8T1X0V1_9STRA</name>
<gene>
    <name evidence="2" type="ORF">PHYBOEH_007930</name>
</gene>
<sequence length="519" mass="57214">MLPLNPAEAGVYNNDVFFIRSWLVTGLIGASALVKMGQGSPRLKLNALQLIVVSLLSAGVAVIVIYGICAATVFPLPFGVLVVAPPEVLMLAACFAYIFGPRLRAEPSLLNDINQQVSVYNCQVALTFIYPLYIFGFVSLTGIHQAMFVLVLPIIKLIAKNAVSRALADYDDVKPQYVIFIVEVFNALYVSNALQSASSWTLTATIMMIDVVHFCVSMNDVLEIFKEMKVLMAKIPRDHSLAKENFLQVALRVVAVDSETNNEQELGGDGGEREAMSETAANRFSSIKSMKGYDDKAIDTDGHTNVRSVESVNTGHDELNPKTFGKWGLFRESRVAPLQALKEKTLPSSNPEFNAGSKVLPAMENVDITAFFSESERAHLTKKCTRVLFITEYIVLVEYVEVVIPIIYTIYRVALFNLPNRAYFDSMAGLTSAQLQSSVLNVLAYSLLEFVSLITSILILDRALGFSTLRQLAFVLETHAGMIQATLIDILIYVTQISLAHLGADFSFKFAWLHNKPSP</sequence>
<feature type="transmembrane region" description="Helical" evidence="1">
    <location>
        <begin position="442"/>
        <end position="460"/>
    </location>
</feature>
<dbReference type="OrthoDB" id="117077at2759"/>
<evidence type="ECO:0000313" key="3">
    <source>
        <dbReference type="Proteomes" id="UP000693981"/>
    </source>
</evidence>
<feature type="transmembrane region" description="Helical" evidence="1">
    <location>
        <begin position="46"/>
        <end position="68"/>
    </location>
</feature>
<proteinExistence type="predicted"/>
<organism evidence="2 3">
    <name type="scientific">Phytophthora boehmeriae</name>
    <dbReference type="NCBI Taxonomy" id="109152"/>
    <lineage>
        <taxon>Eukaryota</taxon>
        <taxon>Sar</taxon>
        <taxon>Stramenopiles</taxon>
        <taxon>Oomycota</taxon>
        <taxon>Peronosporomycetes</taxon>
        <taxon>Peronosporales</taxon>
        <taxon>Peronosporaceae</taxon>
        <taxon>Phytophthora</taxon>
    </lineage>
</organism>
<reference evidence="2" key="1">
    <citation type="submission" date="2021-02" db="EMBL/GenBank/DDBJ databases">
        <authorList>
            <person name="Palmer J.M."/>
        </authorList>
    </citation>
    <scope>NUCLEOTIDE SEQUENCE</scope>
    <source>
        <strain evidence="2">SCRP23</strain>
    </source>
</reference>
<dbReference type="EMBL" id="JAGDFL010000045">
    <property type="protein sequence ID" value="KAG7399767.1"/>
    <property type="molecule type" value="Genomic_DNA"/>
</dbReference>
<comment type="caution">
    <text evidence="2">The sequence shown here is derived from an EMBL/GenBank/DDBJ whole genome shotgun (WGS) entry which is preliminary data.</text>
</comment>
<evidence type="ECO:0000313" key="2">
    <source>
        <dbReference type="EMBL" id="KAG7399767.1"/>
    </source>
</evidence>
<keyword evidence="1" id="KW-0472">Membrane</keyword>
<feature type="transmembrane region" description="Helical" evidence="1">
    <location>
        <begin position="387"/>
        <end position="411"/>
    </location>
</feature>
<feature type="transmembrane region" description="Helical" evidence="1">
    <location>
        <begin position="16"/>
        <end position="34"/>
    </location>
</feature>
<dbReference type="AlphaFoldDB" id="A0A8T1X0V1"/>